<keyword evidence="13 16" id="KW-0460">Magnesium</keyword>
<evidence type="ECO:0000256" key="4">
    <source>
        <dbReference type="ARBA" id="ARBA00004669"/>
    </source>
</evidence>
<dbReference type="FunFam" id="3.40.50.2020:FF:000006">
    <property type="entry name" value="Hypoxanthine phosphoribosyltransferase"/>
    <property type="match status" value="1"/>
</dbReference>
<comment type="cofactor">
    <cofactor evidence="1 16">
        <name>Mg(2+)</name>
        <dbReference type="ChEBI" id="CHEBI:18420"/>
    </cofactor>
</comment>
<dbReference type="GO" id="GO:0032263">
    <property type="term" value="P:GMP salvage"/>
    <property type="evidence" value="ECO:0007669"/>
    <property type="project" value="TreeGrafter"/>
</dbReference>
<dbReference type="GO" id="GO:0000287">
    <property type="term" value="F:magnesium ion binding"/>
    <property type="evidence" value="ECO:0007669"/>
    <property type="project" value="TreeGrafter"/>
</dbReference>
<evidence type="ECO:0000313" key="19">
    <source>
        <dbReference type="Proteomes" id="UP000218387"/>
    </source>
</evidence>
<evidence type="ECO:0000256" key="5">
    <source>
        <dbReference type="ARBA" id="ARBA00004676"/>
    </source>
</evidence>
<dbReference type="CDD" id="cd06223">
    <property type="entry name" value="PRTases_typeI"/>
    <property type="match status" value="1"/>
</dbReference>
<keyword evidence="7 16" id="KW-0963">Cytoplasm</keyword>
<dbReference type="AlphaFoldDB" id="A0A4P9C7P7"/>
<dbReference type="GO" id="GO:0000166">
    <property type="term" value="F:nucleotide binding"/>
    <property type="evidence" value="ECO:0007669"/>
    <property type="project" value="UniProtKB-KW"/>
</dbReference>
<protein>
    <recommendedName>
        <fullName evidence="16">Hypoxanthine phosphoribosyltransferase</fullName>
        <ecNumber evidence="16">2.4.2.8</ecNumber>
    </recommendedName>
</protein>
<keyword evidence="8 16" id="KW-0328">Glycosyltransferase</keyword>
<comment type="function">
    <text evidence="2">Purine salvage pathway enzyme that catalyzes the transfer of the ribosyl-5-phosphate group from 5-phospho-alpha-D-ribose 1-diphosphate (PRPP) to the N9 position of the 6-oxopurines hypoxanthine and guanine to form the corresponding ribonucleotides IMP (inosine 5'-monophosphate) and GMP (guanosine 5'-monophosphate), with the release of PPi.</text>
</comment>
<organism evidence="18 19">
    <name type="scientific">Eubacterium maltosivorans</name>
    <dbReference type="NCBI Taxonomy" id="2041044"/>
    <lineage>
        <taxon>Bacteria</taxon>
        <taxon>Bacillati</taxon>
        <taxon>Bacillota</taxon>
        <taxon>Clostridia</taxon>
        <taxon>Eubacteriales</taxon>
        <taxon>Eubacteriaceae</taxon>
        <taxon>Eubacterium</taxon>
    </lineage>
</organism>
<dbReference type="EC" id="2.4.2.8" evidence="16"/>
<comment type="similarity">
    <text evidence="6 16">Belongs to the purine/pyrimidine phosphoribosyltransferase family.</text>
</comment>
<dbReference type="UniPathway" id="UPA00591">
    <property type="reaction ID" value="UER00648"/>
</dbReference>
<dbReference type="PANTHER" id="PTHR43340:SF1">
    <property type="entry name" value="HYPOXANTHINE PHOSPHORIBOSYLTRANSFERASE"/>
    <property type="match status" value="1"/>
</dbReference>
<dbReference type="InterPro" id="IPR029057">
    <property type="entry name" value="PRTase-like"/>
</dbReference>
<evidence type="ECO:0000256" key="6">
    <source>
        <dbReference type="ARBA" id="ARBA00008391"/>
    </source>
</evidence>
<reference evidence="18 19" key="1">
    <citation type="submission" date="2018-05" db="EMBL/GenBank/DDBJ databases">
        <title>Genome comparison of Eubacterium sp.</title>
        <authorList>
            <person name="Feng Y."/>
            <person name="Sanchez-Andrea I."/>
            <person name="Stams A.J.M."/>
            <person name="De Vos W.M."/>
        </authorList>
    </citation>
    <scope>NUCLEOTIDE SEQUENCE [LARGE SCALE GENOMIC DNA]</scope>
    <source>
        <strain evidence="18 19">YI</strain>
    </source>
</reference>
<dbReference type="KEGG" id="emt:CPZ25_009150"/>
<comment type="catalytic activity">
    <reaction evidence="14">
        <text>GMP + diphosphate = guanine + 5-phospho-alpha-D-ribose 1-diphosphate</text>
        <dbReference type="Rhea" id="RHEA:25424"/>
        <dbReference type="ChEBI" id="CHEBI:16235"/>
        <dbReference type="ChEBI" id="CHEBI:33019"/>
        <dbReference type="ChEBI" id="CHEBI:58017"/>
        <dbReference type="ChEBI" id="CHEBI:58115"/>
        <dbReference type="EC" id="2.4.2.8"/>
    </reaction>
    <physiologicalReaction direction="right-to-left" evidence="14">
        <dbReference type="Rhea" id="RHEA:25426"/>
    </physiologicalReaction>
</comment>
<keyword evidence="10 16" id="KW-0479">Metal-binding</keyword>
<dbReference type="GO" id="GO:0052657">
    <property type="term" value="F:guanine phosphoribosyltransferase activity"/>
    <property type="evidence" value="ECO:0007669"/>
    <property type="project" value="UniProtKB-ARBA"/>
</dbReference>
<evidence type="ECO:0000256" key="11">
    <source>
        <dbReference type="ARBA" id="ARBA00022726"/>
    </source>
</evidence>
<gene>
    <name evidence="18" type="primary">hpt</name>
    <name evidence="18" type="ORF">CPZ25_009150</name>
</gene>
<evidence type="ECO:0000256" key="12">
    <source>
        <dbReference type="ARBA" id="ARBA00022741"/>
    </source>
</evidence>
<keyword evidence="11 16" id="KW-0660">Purine salvage</keyword>
<sequence>MAFDFDRILIEKHIIEKRVSELGKMISSDYADEELLAICILKGSILFFADLIRYLSIPVKIDFIKASSYGKRTSTSGKVKIDDLLSNEIKGRNVLLVEDIVDSGFTIKRILDFFTEQGAFDVRVCTLLDKPDRRVADVEPDYSGFVIPDEFVVGYGMDFDQKYRNLPYIAVLKEAEK</sequence>
<evidence type="ECO:0000256" key="16">
    <source>
        <dbReference type="RuleBase" id="RU364099"/>
    </source>
</evidence>
<dbReference type="RefSeq" id="WP_058693584.1">
    <property type="nucleotide sequence ID" value="NZ_CABJDW020000012.1"/>
</dbReference>
<keyword evidence="9 16" id="KW-0808">Transferase</keyword>
<evidence type="ECO:0000256" key="10">
    <source>
        <dbReference type="ARBA" id="ARBA00022723"/>
    </source>
</evidence>
<dbReference type="GO" id="GO:0004422">
    <property type="term" value="F:hypoxanthine phosphoribosyltransferase activity"/>
    <property type="evidence" value="ECO:0007669"/>
    <property type="project" value="InterPro"/>
</dbReference>
<dbReference type="GO" id="GO:0006178">
    <property type="term" value="P:guanine salvage"/>
    <property type="evidence" value="ECO:0007669"/>
    <property type="project" value="TreeGrafter"/>
</dbReference>
<name>A0A4P9C7P7_EUBML</name>
<dbReference type="EMBL" id="CP029487">
    <property type="protein sequence ID" value="QCT71487.1"/>
    <property type="molecule type" value="Genomic_DNA"/>
</dbReference>
<evidence type="ECO:0000256" key="13">
    <source>
        <dbReference type="ARBA" id="ARBA00022842"/>
    </source>
</evidence>
<dbReference type="GO" id="GO:0032264">
    <property type="term" value="P:IMP salvage"/>
    <property type="evidence" value="ECO:0007669"/>
    <property type="project" value="UniProtKB-UniPathway"/>
</dbReference>
<comment type="subcellular location">
    <subcellularLocation>
        <location evidence="3 16">Cytoplasm</location>
    </subcellularLocation>
</comment>
<feature type="domain" description="Phosphoribosyltransferase" evidence="17">
    <location>
        <begin position="13"/>
        <end position="159"/>
    </location>
</feature>
<keyword evidence="12 16" id="KW-0547">Nucleotide-binding</keyword>
<evidence type="ECO:0000256" key="3">
    <source>
        <dbReference type="ARBA" id="ARBA00004496"/>
    </source>
</evidence>
<evidence type="ECO:0000256" key="14">
    <source>
        <dbReference type="ARBA" id="ARBA00048811"/>
    </source>
</evidence>
<dbReference type="SUPFAM" id="SSF53271">
    <property type="entry name" value="PRTase-like"/>
    <property type="match status" value="1"/>
</dbReference>
<accession>A0A4P9C7P7</accession>
<comment type="catalytic activity">
    <reaction evidence="15">
        <text>IMP + diphosphate = hypoxanthine + 5-phospho-alpha-D-ribose 1-diphosphate</text>
        <dbReference type="Rhea" id="RHEA:17973"/>
        <dbReference type="ChEBI" id="CHEBI:17368"/>
        <dbReference type="ChEBI" id="CHEBI:33019"/>
        <dbReference type="ChEBI" id="CHEBI:58017"/>
        <dbReference type="ChEBI" id="CHEBI:58053"/>
        <dbReference type="EC" id="2.4.2.8"/>
    </reaction>
    <physiologicalReaction direction="right-to-left" evidence="15">
        <dbReference type="Rhea" id="RHEA:17975"/>
    </physiologicalReaction>
</comment>
<dbReference type="PANTHER" id="PTHR43340">
    <property type="entry name" value="HYPOXANTHINE-GUANINE PHOSPHORIBOSYLTRANSFERASE"/>
    <property type="match status" value="1"/>
</dbReference>
<proteinExistence type="inferred from homology"/>
<evidence type="ECO:0000256" key="15">
    <source>
        <dbReference type="ARBA" id="ARBA00049402"/>
    </source>
</evidence>
<evidence type="ECO:0000256" key="2">
    <source>
        <dbReference type="ARBA" id="ARBA00002049"/>
    </source>
</evidence>
<dbReference type="Gene3D" id="3.40.50.2020">
    <property type="match status" value="1"/>
</dbReference>
<dbReference type="NCBIfam" id="TIGR01203">
    <property type="entry name" value="HGPRTase"/>
    <property type="match status" value="1"/>
</dbReference>
<evidence type="ECO:0000256" key="7">
    <source>
        <dbReference type="ARBA" id="ARBA00022490"/>
    </source>
</evidence>
<dbReference type="InterPro" id="IPR000836">
    <property type="entry name" value="PRTase_dom"/>
</dbReference>
<dbReference type="Pfam" id="PF00156">
    <property type="entry name" value="Pribosyltran"/>
    <property type="match status" value="1"/>
</dbReference>
<dbReference type="Proteomes" id="UP000218387">
    <property type="component" value="Chromosome"/>
</dbReference>
<dbReference type="InterPro" id="IPR050408">
    <property type="entry name" value="HGPRT"/>
</dbReference>
<keyword evidence="19" id="KW-1185">Reference proteome</keyword>
<dbReference type="InterPro" id="IPR005904">
    <property type="entry name" value="Hxn_phspho_trans"/>
</dbReference>
<evidence type="ECO:0000256" key="8">
    <source>
        <dbReference type="ARBA" id="ARBA00022676"/>
    </source>
</evidence>
<comment type="pathway">
    <text evidence="4 16">Purine metabolism; IMP biosynthesis via salvage pathway; IMP from hypoxanthine: step 1/1.</text>
</comment>
<dbReference type="GO" id="GO:0006166">
    <property type="term" value="P:purine ribonucleoside salvage"/>
    <property type="evidence" value="ECO:0007669"/>
    <property type="project" value="UniProtKB-KW"/>
</dbReference>
<evidence type="ECO:0000256" key="1">
    <source>
        <dbReference type="ARBA" id="ARBA00001946"/>
    </source>
</evidence>
<evidence type="ECO:0000256" key="9">
    <source>
        <dbReference type="ARBA" id="ARBA00022679"/>
    </source>
</evidence>
<comment type="pathway">
    <text evidence="5">Purine metabolism; GMP biosynthesis via salvage pathway; GMP from guanine: step 1/1.</text>
</comment>
<evidence type="ECO:0000259" key="17">
    <source>
        <dbReference type="Pfam" id="PF00156"/>
    </source>
</evidence>
<evidence type="ECO:0000313" key="18">
    <source>
        <dbReference type="EMBL" id="QCT71487.1"/>
    </source>
</evidence>
<dbReference type="GO" id="GO:0005829">
    <property type="term" value="C:cytosol"/>
    <property type="evidence" value="ECO:0007669"/>
    <property type="project" value="TreeGrafter"/>
</dbReference>
<dbReference type="GO" id="GO:0046100">
    <property type="term" value="P:hypoxanthine metabolic process"/>
    <property type="evidence" value="ECO:0007669"/>
    <property type="project" value="TreeGrafter"/>
</dbReference>